<proteinExistence type="predicted"/>
<evidence type="ECO:0000313" key="1">
    <source>
        <dbReference type="EMBL" id="CAG8691385.1"/>
    </source>
</evidence>
<feature type="non-terminal residue" evidence="1">
    <location>
        <position position="1"/>
    </location>
</feature>
<protein>
    <submittedName>
        <fullName evidence="1">27715_t:CDS:1</fullName>
    </submittedName>
</protein>
<dbReference type="Proteomes" id="UP000789901">
    <property type="component" value="Unassembled WGS sequence"/>
</dbReference>
<dbReference type="EMBL" id="CAJVQB010006777">
    <property type="protein sequence ID" value="CAG8691385.1"/>
    <property type="molecule type" value="Genomic_DNA"/>
</dbReference>
<evidence type="ECO:0000313" key="2">
    <source>
        <dbReference type="Proteomes" id="UP000789901"/>
    </source>
</evidence>
<accession>A0ABN7UY59</accession>
<organism evidence="1 2">
    <name type="scientific">Gigaspora margarita</name>
    <dbReference type="NCBI Taxonomy" id="4874"/>
    <lineage>
        <taxon>Eukaryota</taxon>
        <taxon>Fungi</taxon>
        <taxon>Fungi incertae sedis</taxon>
        <taxon>Mucoromycota</taxon>
        <taxon>Glomeromycotina</taxon>
        <taxon>Glomeromycetes</taxon>
        <taxon>Diversisporales</taxon>
        <taxon>Gigasporaceae</taxon>
        <taxon>Gigaspora</taxon>
    </lineage>
</organism>
<gene>
    <name evidence="1" type="ORF">GMARGA_LOCUS11539</name>
</gene>
<comment type="caution">
    <text evidence="1">The sequence shown here is derived from an EMBL/GenBank/DDBJ whole genome shotgun (WGS) entry which is preliminary data.</text>
</comment>
<name>A0ABN7UY59_GIGMA</name>
<keyword evidence="2" id="KW-1185">Reference proteome</keyword>
<reference evidence="1 2" key="1">
    <citation type="submission" date="2021-06" db="EMBL/GenBank/DDBJ databases">
        <authorList>
            <person name="Kallberg Y."/>
            <person name="Tangrot J."/>
            <person name="Rosling A."/>
        </authorList>
    </citation>
    <scope>NUCLEOTIDE SEQUENCE [LARGE SCALE GENOMIC DNA]</scope>
    <source>
        <strain evidence="1 2">120-4 pot B 10/14</strain>
    </source>
</reference>
<sequence>STYQRSKAHTLKCIFTDLIKHYKAYHLKPCETSELQTWRHANSANIAKNLLKYHNYIPELAEHHSSLADYSIC</sequence>